<dbReference type="EMBL" id="JAAOMA010000027">
    <property type="protein sequence ID" value="NHR07036.1"/>
    <property type="molecule type" value="Genomic_DNA"/>
</dbReference>
<evidence type="ECO:0000313" key="2">
    <source>
        <dbReference type="EMBL" id="NHR07036.1"/>
    </source>
</evidence>
<accession>A0ABX0L7V5</accession>
<comment type="caution">
    <text evidence="2">The sequence shown here is derived from an EMBL/GenBank/DDBJ whole genome shotgun (WGS) entry which is preliminary data.</text>
</comment>
<evidence type="ECO:0008006" key="4">
    <source>
        <dbReference type="Google" id="ProtNLM"/>
    </source>
</evidence>
<dbReference type="RefSeq" id="WP_166452909.1">
    <property type="nucleotide sequence ID" value="NZ_JAAOMA010000027.1"/>
</dbReference>
<evidence type="ECO:0000313" key="3">
    <source>
        <dbReference type="Proteomes" id="UP001515641"/>
    </source>
</evidence>
<proteinExistence type="predicted"/>
<organism evidence="2 3">
    <name type="scientific">Chromobacterium fluminis</name>
    <dbReference type="NCBI Taxonomy" id="3044269"/>
    <lineage>
        <taxon>Bacteria</taxon>
        <taxon>Pseudomonadati</taxon>
        <taxon>Pseudomonadota</taxon>
        <taxon>Betaproteobacteria</taxon>
        <taxon>Neisseriales</taxon>
        <taxon>Chromobacteriaceae</taxon>
        <taxon>Chromobacterium</taxon>
    </lineage>
</organism>
<sequence length="252" mass="27168">MSPPPAFRRLAAALAGAACLTQAQPLLTVVADAHPPYLTPARDGLGGPYADAFRYLTTKAGLEVALKSVPAKRAYFLAAAEKNTCALDVNFDQGKAETVSYVAAISPVVLQAYVARGNAAPFKNLRDMQGMTLGTVDIAEARDLLSSAQLSYIPIAKPALGFKMLAAKRLEVFVSDTPPAAEDGPPPRKALALTPAERWLICHPDTPPAILAKLRQALRAGLFAKETAFIWDKYRLHDLFLETQASWERSRP</sequence>
<feature type="chain" id="PRO_5047189710" description="Solute-binding protein family 3/N-terminal domain-containing protein" evidence="1">
    <location>
        <begin position="24"/>
        <end position="252"/>
    </location>
</feature>
<dbReference type="Gene3D" id="3.40.190.10">
    <property type="entry name" value="Periplasmic binding protein-like II"/>
    <property type="match status" value="2"/>
</dbReference>
<protein>
    <recommendedName>
        <fullName evidence="4">Solute-binding protein family 3/N-terminal domain-containing protein</fullName>
    </recommendedName>
</protein>
<name>A0ABX0L7V5_9NEIS</name>
<dbReference type="SUPFAM" id="SSF53850">
    <property type="entry name" value="Periplasmic binding protein-like II"/>
    <property type="match status" value="1"/>
</dbReference>
<evidence type="ECO:0000256" key="1">
    <source>
        <dbReference type="SAM" id="SignalP"/>
    </source>
</evidence>
<gene>
    <name evidence="2" type="ORF">HA052_17745</name>
</gene>
<reference evidence="2 3" key="1">
    <citation type="submission" date="2020-03" db="EMBL/GenBank/DDBJ databases">
        <title>Draft genome sequence of environmentally isolated cultures.</title>
        <authorList>
            <person name="Wilson H.S."/>
            <person name="De Leon M.E."/>
        </authorList>
    </citation>
    <scope>NUCLEOTIDE SEQUENCE [LARGE SCALE GENOMIC DNA]</scope>
    <source>
        <strain evidence="2 3">HSC-31F16</strain>
    </source>
</reference>
<keyword evidence="1" id="KW-0732">Signal</keyword>
<dbReference type="Proteomes" id="UP001515641">
    <property type="component" value="Unassembled WGS sequence"/>
</dbReference>
<feature type="signal peptide" evidence="1">
    <location>
        <begin position="1"/>
        <end position="23"/>
    </location>
</feature>
<keyword evidence="3" id="KW-1185">Reference proteome</keyword>